<dbReference type="AlphaFoldDB" id="A0A087TQR6"/>
<accession>A0A087TQR6</accession>
<sequence length="113" mass="13103">MNAEVYRDHILDAYMCPYAKAISDAFLLQDNNARPHRARIIDDYFQQETIMHMESPVRSLDLNPIEHVWDALQRRLAALKPSPQTIAMLATALQKLWLSLPMELIDRIIESIT</sequence>
<dbReference type="GO" id="GO:0003676">
    <property type="term" value="F:nucleic acid binding"/>
    <property type="evidence" value="ECO:0007669"/>
    <property type="project" value="InterPro"/>
</dbReference>
<dbReference type="InterPro" id="IPR036397">
    <property type="entry name" value="RNaseH_sf"/>
</dbReference>
<keyword evidence="2" id="KW-1185">Reference proteome</keyword>
<protein>
    <submittedName>
        <fullName evidence="1">Transposable element Tcb1 transposase</fullName>
    </submittedName>
</protein>
<proteinExistence type="predicted"/>
<dbReference type="EMBL" id="KK116330">
    <property type="protein sequence ID" value="KFM67455.1"/>
    <property type="molecule type" value="Genomic_DNA"/>
</dbReference>
<gene>
    <name evidence="1" type="ORF">X975_12543</name>
</gene>
<evidence type="ECO:0000313" key="1">
    <source>
        <dbReference type="EMBL" id="KFM67455.1"/>
    </source>
</evidence>
<dbReference type="Gene3D" id="3.30.420.10">
    <property type="entry name" value="Ribonuclease H-like superfamily/Ribonuclease H"/>
    <property type="match status" value="1"/>
</dbReference>
<evidence type="ECO:0000313" key="2">
    <source>
        <dbReference type="Proteomes" id="UP000054359"/>
    </source>
</evidence>
<dbReference type="OrthoDB" id="4843387at2759"/>
<reference evidence="1 2" key="1">
    <citation type="submission" date="2013-11" db="EMBL/GenBank/DDBJ databases">
        <title>Genome sequencing of Stegodyphus mimosarum.</title>
        <authorList>
            <person name="Bechsgaard J."/>
        </authorList>
    </citation>
    <scope>NUCLEOTIDE SEQUENCE [LARGE SCALE GENOMIC DNA]</scope>
</reference>
<name>A0A087TQR6_STEMI</name>
<organism evidence="1 2">
    <name type="scientific">Stegodyphus mimosarum</name>
    <name type="common">African social velvet spider</name>
    <dbReference type="NCBI Taxonomy" id="407821"/>
    <lineage>
        <taxon>Eukaryota</taxon>
        <taxon>Metazoa</taxon>
        <taxon>Ecdysozoa</taxon>
        <taxon>Arthropoda</taxon>
        <taxon>Chelicerata</taxon>
        <taxon>Arachnida</taxon>
        <taxon>Araneae</taxon>
        <taxon>Araneomorphae</taxon>
        <taxon>Entelegynae</taxon>
        <taxon>Eresoidea</taxon>
        <taxon>Eresidae</taxon>
        <taxon>Stegodyphus</taxon>
    </lineage>
</organism>
<dbReference type="Proteomes" id="UP000054359">
    <property type="component" value="Unassembled WGS sequence"/>
</dbReference>
<feature type="non-terminal residue" evidence="1">
    <location>
        <position position="113"/>
    </location>
</feature>